<reference evidence="6 7" key="1">
    <citation type="journal article" date="2019" name="Environ. Microbiol.">
        <title>The phytopathogenic nature of Dickeya aquatica 174/2 and the dynamic early evolution of Dickeya pathogenicity.</title>
        <authorList>
            <person name="Duprey A."/>
            <person name="Taib N."/>
            <person name="Leonard S."/>
            <person name="Garin T."/>
            <person name="Flandrois J.P."/>
            <person name="Nasser W."/>
            <person name="Brochier-Armanet C."/>
            <person name="Reverchon S."/>
        </authorList>
    </citation>
    <scope>NUCLEOTIDE SEQUENCE [LARGE SCALE GENOMIC DNA]</scope>
    <source>
        <strain evidence="6 7">NCPPB 569</strain>
    </source>
</reference>
<evidence type="ECO:0000256" key="5">
    <source>
        <dbReference type="ARBA" id="ARBA00022723"/>
    </source>
</evidence>
<dbReference type="KEGG" id="dic:Dpoa569_0002974"/>
<dbReference type="OrthoDB" id="9782449at2"/>
<sequence length="225" mass="25324">MNYRSKINHVIFDWNGTLVDDLALAVKGVNAVRDSQMLPPLNADLYRQHFGFPIRSFYQALGIDCESVQFDDLIKTYLNIFNNEIGFCPLHHGALSMMQDLKARNISISVLSASQHQTLQHNLDNAGISHLVDHVYGLTNTQAMGKQEIAQQLDRALGKPGNTALMIGDTDHDIEIARLCGWQMASVSHGHQTDERLRAIHAQVFDDLPAVHRAWFTPHREELTC</sequence>
<dbReference type="Pfam" id="PF13419">
    <property type="entry name" value="HAD_2"/>
    <property type="match status" value="1"/>
</dbReference>
<comment type="catalytic activity">
    <reaction evidence="1">
        <text>2-phosphoglycolate + H2O = glycolate + phosphate</text>
        <dbReference type="Rhea" id="RHEA:14369"/>
        <dbReference type="ChEBI" id="CHEBI:15377"/>
        <dbReference type="ChEBI" id="CHEBI:29805"/>
        <dbReference type="ChEBI" id="CHEBI:43474"/>
        <dbReference type="ChEBI" id="CHEBI:58033"/>
        <dbReference type="EC" id="3.1.3.18"/>
    </reaction>
</comment>
<dbReference type="Gene3D" id="1.10.150.240">
    <property type="entry name" value="Putative phosphatase, domain 2"/>
    <property type="match status" value="1"/>
</dbReference>
<evidence type="ECO:0000256" key="3">
    <source>
        <dbReference type="ARBA" id="ARBA00006171"/>
    </source>
</evidence>
<dbReference type="InterPro" id="IPR041492">
    <property type="entry name" value="HAD_2"/>
</dbReference>
<evidence type="ECO:0000313" key="7">
    <source>
        <dbReference type="Proteomes" id="UP000320591"/>
    </source>
</evidence>
<dbReference type="GO" id="GO:0046872">
    <property type="term" value="F:metal ion binding"/>
    <property type="evidence" value="ECO:0007669"/>
    <property type="project" value="UniProtKB-KW"/>
</dbReference>
<dbReference type="Gene3D" id="3.40.50.1000">
    <property type="entry name" value="HAD superfamily/HAD-like"/>
    <property type="match status" value="1"/>
</dbReference>
<dbReference type="InterPro" id="IPR023198">
    <property type="entry name" value="PGP-like_dom2"/>
</dbReference>
<dbReference type="PANTHER" id="PTHR43434:SF1">
    <property type="entry name" value="PHOSPHOGLYCOLATE PHOSPHATASE"/>
    <property type="match status" value="1"/>
</dbReference>
<dbReference type="PANTHER" id="PTHR43434">
    <property type="entry name" value="PHOSPHOGLYCOLATE PHOSPHATASE"/>
    <property type="match status" value="1"/>
</dbReference>
<evidence type="ECO:0000256" key="4">
    <source>
        <dbReference type="ARBA" id="ARBA00013078"/>
    </source>
</evidence>
<dbReference type="EC" id="3.1.3.18" evidence="4"/>
<comment type="pathway">
    <text evidence="2">Organic acid metabolism; glycolate biosynthesis; glycolate from 2-phosphoglycolate: step 1/1.</text>
</comment>
<dbReference type="Proteomes" id="UP000320591">
    <property type="component" value="Chromosome"/>
</dbReference>
<dbReference type="GO" id="GO:0008967">
    <property type="term" value="F:phosphoglycolate phosphatase activity"/>
    <property type="evidence" value="ECO:0007669"/>
    <property type="project" value="UniProtKB-EC"/>
</dbReference>
<dbReference type="GO" id="GO:0006281">
    <property type="term" value="P:DNA repair"/>
    <property type="evidence" value="ECO:0007669"/>
    <property type="project" value="TreeGrafter"/>
</dbReference>
<dbReference type="GO" id="GO:0005829">
    <property type="term" value="C:cytosol"/>
    <property type="evidence" value="ECO:0007669"/>
    <property type="project" value="TreeGrafter"/>
</dbReference>
<evidence type="ECO:0000313" key="6">
    <source>
        <dbReference type="EMBL" id="QDX31014.1"/>
    </source>
</evidence>
<dbReference type="InterPro" id="IPR023214">
    <property type="entry name" value="HAD_sf"/>
</dbReference>
<proteinExistence type="inferred from homology"/>
<dbReference type="SFLD" id="SFLDS00003">
    <property type="entry name" value="Haloacid_Dehalogenase"/>
    <property type="match status" value="1"/>
</dbReference>
<dbReference type="EMBL" id="CP042220">
    <property type="protein sequence ID" value="QDX31014.1"/>
    <property type="molecule type" value="Genomic_DNA"/>
</dbReference>
<dbReference type="SUPFAM" id="SSF56784">
    <property type="entry name" value="HAD-like"/>
    <property type="match status" value="1"/>
</dbReference>
<evidence type="ECO:0000256" key="2">
    <source>
        <dbReference type="ARBA" id="ARBA00004818"/>
    </source>
</evidence>
<gene>
    <name evidence="6" type="ORF">Dpoa569_0002974</name>
</gene>
<dbReference type="InterPro" id="IPR050155">
    <property type="entry name" value="HAD-like_hydrolase_sf"/>
</dbReference>
<dbReference type="STRING" id="568768.GCA_000406125_00876"/>
<dbReference type="RefSeq" id="WP_042868939.1">
    <property type="nucleotide sequence ID" value="NZ_CM001975.1"/>
</dbReference>
<keyword evidence="7" id="KW-1185">Reference proteome</keyword>
<dbReference type="InterPro" id="IPR036412">
    <property type="entry name" value="HAD-like_sf"/>
</dbReference>
<accession>A0A5B8I9H5</accession>
<evidence type="ECO:0000256" key="1">
    <source>
        <dbReference type="ARBA" id="ARBA00000830"/>
    </source>
</evidence>
<dbReference type="SFLD" id="SFLDG01129">
    <property type="entry name" value="C1.5:_HAD__Beta-PGM__Phosphata"/>
    <property type="match status" value="1"/>
</dbReference>
<dbReference type="AlphaFoldDB" id="A0A5B8I9H5"/>
<keyword evidence="5" id="KW-0479">Metal-binding</keyword>
<organism evidence="6 7">
    <name type="scientific">Dickeya poaceiphila</name>
    <dbReference type="NCBI Taxonomy" id="568768"/>
    <lineage>
        <taxon>Bacteria</taxon>
        <taxon>Pseudomonadati</taxon>
        <taxon>Pseudomonadota</taxon>
        <taxon>Gammaproteobacteria</taxon>
        <taxon>Enterobacterales</taxon>
        <taxon>Pectobacteriaceae</taxon>
        <taxon>Dickeya</taxon>
    </lineage>
</organism>
<name>A0A5B8I9H5_9GAMM</name>
<keyword evidence="6" id="KW-0378">Hydrolase</keyword>
<comment type="similarity">
    <text evidence="3">Belongs to the HAD-like hydrolase superfamily. CbbY/CbbZ/Gph/YieH family.</text>
</comment>
<protein>
    <recommendedName>
        <fullName evidence="4">phosphoglycolate phosphatase</fullName>
        <ecNumber evidence="4">3.1.3.18</ecNumber>
    </recommendedName>
</protein>